<comment type="function">
    <text evidence="5">May act as an export chaperone for the filament capping protein FliD.</text>
</comment>
<evidence type="ECO:0000256" key="3">
    <source>
        <dbReference type="ARBA" id="ARBA00022795"/>
    </source>
</evidence>
<keyword evidence="2" id="KW-0963">Cytoplasm</keyword>
<evidence type="ECO:0000256" key="1">
    <source>
        <dbReference type="ARBA" id="ARBA00004514"/>
    </source>
</evidence>
<dbReference type="Proteomes" id="UP001322664">
    <property type="component" value="Chromosome"/>
</dbReference>
<accession>A0ABZ0RVX3</accession>
<evidence type="ECO:0000256" key="7">
    <source>
        <dbReference type="ARBA" id="ARBA00093797"/>
    </source>
</evidence>
<gene>
    <name evidence="9" type="ORF">R6U77_01480</name>
</gene>
<keyword evidence="3" id="KW-1005">Bacterial flagellum biogenesis</keyword>
<dbReference type="InterPro" id="IPR008622">
    <property type="entry name" value="FliT"/>
</dbReference>
<keyword evidence="8" id="KW-0175">Coiled coil</keyword>
<evidence type="ECO:0000256" key="2">
    <source>
        <dbReference type="ARBA" id="ARBA00022490"/>
    </source>
</evidence>
<keyword evidence="10" id="KW-1185">Reference proteome</keyword>
<name>A0ABZ0RVX3_9BACI</name>
<proteinExistence type="inferred from homology"/>
<keyword evidence="9" id="KW-0969">Cilium</keyword>
<dbReference type="RefSeq" id="WP_319837137.1">
    <property type="nucleotide sequence ID" value="NZ_CP137624.1"/>
</dbReference>
<keyword evidence="4" id="KW-0143">Chaperone</keyword>
<evidence type="ECO:0000256" key="6">
    <source>
        <dbReference type="ARBA" id="ARBA00093785"/>
    </source>
</evidence>
<evidence type="ECO:0000256" key="8">
    <source>
        <dbReference type="SAM" id="Coils"/>
    </source>
</evidence>
<dbReference type="EMBL" id="CP137624">
    <property type="protein sequence ID" value="WPK12388.1"/>
    <property type="molecule type" value="Genomic_DNA"/>
</dbReference>
<dbReference type="Pfam" id="PF05400">
    <property type="entry name" value="FliT"/>
    <property type="match status" value="1"/>
</dbReference>
<evidence type="ECO:0000313" key="9">
    <source>
        <dbReference type="EMBL" id="WPK12388.1"/>
    </source>
</evidence>
<organism evidence="9 10">
    <name type="scientific">Lysinibacillus louembei</name>
    <dbReference type="NCBI Taxonomy" id="1470088"/>
    <lineage>
        <taxon>Bacteria</taxon>
        <taxon>Bacillati</taxon>
        <taxon>Bacillota</taxon>
        <taxon>Bacilli</taxon>
        <taxon>Bacillales</taxon>
        <taxon>Bacillaceae</taxon>
        <taxon>Lysinibacillus</taxon>
    </lineage>
</organism>
<evidence type="ECO:0000313" key="10">
    <source>
        <dbReference type="Proteomes" id="UP001322664"/>
    </source>
</evidence>
<feature type="coiled-coil region" evidence="8">
    <location>
        <begin position="73"/>
        <end position="100"/>
    </location>
</feature>
<keyword evidence="9" id="KW-0282">Flagellum</keyword>
<evidence type="ECO:0000256" key="4">
    <source>
        <dbReference type="ARBA" id="ARBA00023186"/>
    </source>
</evidence>
<sequence length="119" mass="13929">MDKLQHLLQISAKLYQHLTEIPSGEDRNSYIEQISILLEERGGFMQNLLADGFKFDQANRSHQMLAELDKGIRERLDKVMEAVKEDMKELNNAKKNEKQYINPYSSVSTMDGRYYDNKQ</sequence>
<comment type="similarity">
    <text evidence="6">Belongs to the bacillales FliT family.</text>
</comment>
<evidence type="ECO:0000256" key="5">
    <source>
        <dbReference type="ARBA" id="ARBA00093765"/>
    </source>
</evidence>
<reference evidence="9 10" key="1">
    <citation type="submission" date="2023-09" db="EMBL/GenBank/DDBJ databases">
        <authorList>
            <person name="Page C.A."/>
            <person name="Perez-Diaz I.M."/>
        </authorList>
    </citation>
    <scope>NUCLEOTIDE SEQUENCE [LARGE SCALE GENOMIC DNA]</scope>
    <source>
        <strain evidence="9 10">Ll15</strain>
    </source>
</reference>
<comment type="subcellular location">
    <subcellularLocation>
        <location evidence="1">Cytoplasm</location>
        <location evidence="1">Cytosol</location>
    </subcellularLocation>
</comment>
<protein>
    <recommendedName>
        <fullName evidence="7">Flagellar protein FliT</fullName>
    </recommendedName>
</protein>
<keyword evidence="9" id="KW-0966">Cell projection</keyword>